<gene>
    <name evidence="2" type="ORF">GCM10009550_56890</name>
</gene>
<reference evidence="3" key="1">
    <citation type="journal article" date="2019" name="Int. J. Syst. Evol. Microbiol.">
        <title>The Global Catalogue of Microorganisms (GCM) 10K type strain sequencing project: providing services to taxonomists for standard genome sequencing and annotation.</title>
        <authorList>
            <consortium name="The Broad Institute Genomics Platform"/>
            <consortium name="The Broad Institute Genome Sequencing Center for Infectious Disease"/>
            <person name="Wu L."/>
            <person name="Ma J."/>
        </authorList>
    </citation>
    <scope>NUCLEOTIDE SEQUENCE [LARGE SCALE GENOMIC DNA]</scope>
    <source>
        <strain evidence="3">JCM 10696</strain>
    </source>
</reference>
<dbReference type="EMBL" id="BAAAHH010000028">
    <property type="protein sequence ID" value="GAA0962602.1"/>
    <property type="molecule type" value="Genomic_DNA"/>
</dbReference>
<accession>A0ABP4C838</accession>
<dbReference type="RefSeq" id="WP_344244074.1">
    <property type="nucleotide sequence ID" value="NZ_BAAAHH010000028.1"/>
</dbReference>
<keyword evidence="3" id="KW-1185">Reference proteome</keyword>
<dbReference type="Pfam" id="PF09976">
    <property type="entry name" value="TPR_21"/>
    <property type="match status" value="1"/>
</dbReference>
<proteinExistence type="predicted"/>
<evidence type="ECO:0000313" key="3">
    <source>
        <dbReference type="Proteomes" id="UP001500665"/>
    </source>
</evidence>
<dbReference type="SUPFAM" id="SSF81901">
    <property type="entry name" value="HCP-like"/>
    <property type="match status" value="1"/>
</dbReference>
<dbReference type="Proteomes" id="UP001500665">
    <property type="component" value="Unassembled WGS sequence"/>
</dbReference>
<dbReference type="Pfam" id="PF13432">
    <property type="entry name" value="TPR_16"/>
    <property type="match status" value="1"/>
</dbReference>
<evidence type="ECO:0000313" key="2">
    <source>
        <dbReference type="EMBL" id="GAA0962602.1"/>
    </source>
</evidence>
<name>A0ABP4C838_9ACTN</name>
<dbReference type="InterPro" id="IPR018704">
    <property type="entry name" value="SecYEG/CpoB_TPR"/>
</dbReference>
<sequence length="260" mass="27234">MTLAQARLLAETGDLSAAAELFAAALDEPDPSGRAQAALGLAVVLEELGEHAAARDADWTAIETGDPEYGPRAAYHLAVSCERAGDRPAAEQAWRLVVSSAHPAYLPAACLALAQLADDDGDTETAAGWWQKVIATGDEQHAPVAAHDLAQRLLEQGQTARAQQILAAALRAAPPEGYAYARLAVAMGLTHLEQAIGAFRAAVDATDAPDVAPLAVELLARTLPLRGRDEEAAHIWQRGLADPLLAEQVAARLNRAQSTG</sequence>
<dbReference type="Gene3D" id="1.25.40.10">
    <property type="entry name" value="Tetratricopeptide repeat domain"/>
    <property type="match status" value="2"/>
</dbReference>
<feature type="domain" description="Ancillary SecYEG translocon subunit/Cell division coordinator CpoB TPR" evidence="1">
    <location>
        <begin position="82"/>
        <end position="209"/>
    </location>
</feature>
<organism evidence="2 3">
    <name type="scientific">Actinocorallia libanotica</name>
    <dbReference type="NCBI Taxonomy" id="46162"/>
    <lineage>
        <taxon>Bacteria</taxon>
        <taxon>Bacillati</taxon>
        <taxon>Actinomycetota</taxon>
        <taxon>Actinomycetes</taxon>
        <taxon>Streptosporangiales</taxon>
        <taxon>Thermomonosporaceae</taxon>
        <taxon>Actinocorallia</taxon>
    </lineage>
</organism>
<dbReference type="InterPro" id="IPR011990">
    <property type="entry name" value="TPR-like_helical_dom_sf"/>
</dbReference>
<protein>
    <recommendedName>
        <fullName evidence="1">Ancillary SecYEG translocon subunit/Cell division coordinator CpoB TPR domain-containing protein</fullName>
    </recommendedName>
</protein>
<evidence type="ECO:0000259" key="1">
    <source>
        <dbReference type="Pfam" id="PF09976"/>
    </source>
</evidence>
<comment type="caution">
    <text evidence="2">The sequence shown here is derived from an EMBL/GenBank/DDBJ whole genome shotgun (WGS) entry which is preliminary data.</text>
</comment>